<feature type="domain" description="ABM" evidence="1">
    <location>
        <begin position="5"/>
        <end position="94"/>
    </location>
</feature>
<keyword evidence="2" id="KW-0503">Monooxygenase</keyword>
<protein>
    <submittedName>
        <fullName evidence="2">Monooxygenase</fullName>
    </submittedName>
</protein>
<comment type="caution">
    <text evidence="2">The sequence shown here is derived from an EMBL/GenBank/DDBJ whole genome shotgun (WGS) entry which is preliminary data.</text>
</comment>
<evidence type="ECO:0000259" key="1">
    <source>
        <dbReference type="PROSITE" id="PS51725"/>
    </source>
</evidence>
<dbReference type="GO" id="GO:0004497">
    <property type="term" value="F:monooxygenase activity"/>
    <property type="evidence" value="ECO:0007669"/>
    <property type="project" value="UniProtKB-KW"/>
</dbReference>
<name>A0A3D8TWP0_9LIST</name>
<dbReference type="PROSITE" id="PS51725">
    <property type="entry name" value="ABM"/>
    <property type="match status" value="1"/>
</dbReference>
<dbReference type="Proteomes" id="UP000257055">
    <property type="component" value="Unassembled WGS sequence"/>
</dbReference>
<dbReference type="InterPro" id="IPR007138">
    <property type="entry name" value="ABM_dom"/>
</dbReference>
<dbReference type="SUPFAM" id="SSF54909">
    <property type="entry name" value="Dimeric alpha+beta barrel"/>
    <property type="match status" value="1"/>
</dbReference>
<dbReference type="Gene3D" id="3.30.70.100">
    <property type="match status" value="1"/>
</dbReference>
<evidence type="ECO:0000313" key="2">
    <source>
        <dbReference type="EMBL" id="RDX02534.1"/>
    </source>
</evidence>
<keyword evidence="2" id="KW-0560">Oxidoreductase</keyword>
<accession>A0A3D8TWP0</accession>
<organism evidence="2 3">
    <name type="scientific">Listeria kieliensis</name>
    <dbReference type="NCBI Taxonomy" id="1621700"/>
    <lineage>
        <taxon>Bacteria</taxon>
        <taxon>Bacillati</taxon>
        <taxon>Bacillota</taxon>
        <taxon>Bacilli</taxon>
        <taxon>Bacillales</taxon>
        <taxon>Listeriaceae</taxon>
        <taxon>Listeria</taxon>
    </lineage>
</organism>
<sequence>MKVGYGLITTFHAHAGQQKELAEILLEGAAVMEEIPACLEYIVGTSEQDEDTVFVVEVWTDEGRHRASLDNPAVKAVIERGAPLIREVERNKELDLLGGKGL</sequence>
<dbReference type="AlphaFoldDB" id="A0A3D8TWP0"/>
<gene>
    <name evidence="2" type="ORF">UR08_03190</name>
</gene>
<dbReference type="EMBL" id="LARY01000001">
    <property type="protein sequence ID" value="RDX02534.1"/>
    <property type="molecule type" value="Genomic_DNA"/>
</dbReference>
<evidence type="ECO:0000313" key="3">
    <source>
        <dbReference type="Proteomes" id="UP000257055"/>
    </source>
</evidence>
<keyword evidence="3" id="KW-1185">Reference proteome</keyword>
<dbReference type="RefSeq" id="WP_115752217.1">
    <property type="nucleotide sequence ID" value="NZ_LARY01000001.1"/>
</dbReference>
<proteinExistence type="predicted"/>
<dbReference type="Pfam" id="PF03992">
    <property type="entry name" value="ABM"/>
    <property type="match status" value="1"/>
</dbReference>
<dbReference type="InterPro" id="IPR011008">
    <property type="entry name" value="Dimeric_a/b-barrel"/>
</dbReference>
<reference evidence="3" key="1">
    <citation type="submission" date="2015-04" db="EMBL/GenBank/DDBJ databases">
        <authorList>
            <person name="Schardt J."/>
            <person name="Mueller-Herbst S."/>
            <person name="Scherer S."/>
            <person name="Huptas C."/>
        </authorList>
    </citation>
    <scope>NUCLEOTIDE SEQUENCE [LARGE SCALE GENOMIC DNA]</scope>
    <source>
        <strain evidence="3">Kiel-L1</strain>
    </source>
</reference>